<dbReference type="SUPFAM" id="SSF51971">
    <property type="entry name" value="Nucleotide-binding domain"/>
    <property type="match status" value="1"/>
</dbReference>
<dbReference type="InterPro" id="IPR006140">
    <property type="entry name" value="D-isomer_DH_NAD-bd"/>
</dbReference>
<reference evidence="4" key="1">
    <citation type="journal article" date="2019" name="Int. J. Syst. Evol. Microbiol.">
        <title>The Global Catalogue of Microorganisms (GCM) 10K type strain sequencing project: providing services to taxonomists for standard genome sequencing and annotation.</title>
        <authorList>
            <consortium name="The Broad Institute Genomics Platform"/>
            <consortium name="The Broad Institute Genome Sequencing Center for Infectious Disease"/>
            <person name="Wu L."/>
            <person name="Ma J."/>
        </authorList>
    </citation>
    <scope>NUCLEOTIDE SEQUENCE [LARGE SCALE GENOMIC DNA]</scope>
    <source>
        <strain evidence="4">JCM 17804</strain>
    </source>
</reference>
<evidence type="ECO:0008006" key="5">
    <source>
        <dbReference type="Google" id="ProtNLM"/>
    </source>
</evidence>
<evidence type="ECO:0000259" key="2">
    <source>
        <dbReference type="Pfam" id="PF02826"/>
    </source>
</evidence>
<evidence type="ECO:0000259" key="1">
    <source>
        <dbReference type="Pfam" id="PF01266"/>
    </source>
</evidence>
<gene>
    <name evidence="3" type="ORF">GCM10023165_11900</name>
</gene>
<evidence type="ECO:0000313" key="4">
    <source>
        <dbReference type="Proteomes" id="UP001500975"/>
    </source>
</evidence>
<dbReference type="RefSeq" id="WP_345536533.1">
    <property type="nucleotide sequence ID" value="NZ_BAABGJ010000009.1"/>
</dbReference>
<name>A0ABP8H822_9BURK</name>
<protein>
    <recommendedName>
        <fullName evidence="5">Amino acid dehydrogenase</fullName>
    </recommendedName>
</protein>
<evidence type="ECO:0000313" key="3">
    <source>
        <dbReference type="EMBL" id="GAA4335421.1"/>
    </source>
</evidence>
<dbReference type="InterPro" id="IPR036291">
    <property type="entry name" value="NAD(P)-bd_dom_sf"/>
</dbReference>
<sequence>MHLNSLARAWRPSVPVISATSRTLFRGDAPAPPSSEEILKARIPPIANAMLQGIGNVLCIAPRSQTWLAGAPANVTFLPQAIPRDELMRSIQRFQPSAIVVGDQAVDNELSAAWKAACPGQQLVLIRRGTSLDKIDRRACEDHGIQLANTHGVNATHVASYAATQLRDAQGRINADIRLLGYGAVGSELVRLLRTEAPPLKVTVLVREGRSRAGTGPEQRDNCVFIDSWEQAFDDASAVVIAVATNRETVGRIDQHHINRMNGPGRIVCVSKPDVFSDEALVALADRRDIELVVDYGPATLEAFQQRLQSLGVPQERWGSALRLTSLAATGDECKFDLDYAVAMRLATVAVDQMVARKLGDSFAIPAHPPSFDAPAAAVVGRGINGLFQTLLLRLAGYKVCVYGDDNEAAGASHKNINMRHLSATETTAKPLHNPFLLPINSEFIVALNRGGMELFRKFLQDNPTLRQLVQDDVVRAFPEGEPDHGMSLQQDISLRDWPGGRKGEGYSDIGVEEFQRSFGVPGIARAIRLPGYDLEFRKLMQTLPRMLEKAGVTFVEGRLDAEQIVEMGRCDRPVVAAMGVAGEGVIPIVGWFVRLRAVGSEGRGIRGLKLQYDLPIGVMNCRLDGDHLLISGGQVPFGSSETEKQAIQGKVLGAISRHFPRSYAQAVASDGLEVLACARPGAKDGLPRIERQGNLLSCGATYAGGTTQGLLLASVVQSMIQNRGPAFGTEKL</sequence>
<comment type="caution">
    <text evidence="3">The sequence shown here is derived from an EMBL/GenBank/DDBJ whole genome shotgun (WGS) entry which is preliminary data.</text>
</comment>
<dbReference type="InterPro" id="IPR006076">
    <property type="entry name" value="FAD-dep_OxRdtase"/>
</dbReference>
<dbReference type="Pfam" id="PF01266">
    <property type="entry name" value="DAO"/>
    <property type="match status" value="1"/>
</dbReference>
<dbReference type="SUPFAM" id="SSF51735">
    <property type="entry name" value="NAD(P)-binding Rossmann-fold domains"/>
    <property type="match status" value="1"/>
</dbReference>
<accession>A0ABP8H822</accession>
<feature type="domain" description="FAD dependent oxidoreductase" evidence="1">
    <location>
        <begin position="378"/>
        <end position="716"/>
    </location>
</feature>
<keyword evidence="4" id="KW-1185">Reference proteome</keyword>
<dbReference type="SUPFAM" id="SSF52283">
    <property type="entry name" value="Formate/glycerate dehydrogenase catalytic domain-like"/>
    <property type="match status" value="1"/>
</dbReference>
<dbReference type="EMBL" id="BAABGJ010000009">
    <property type="protein sequence ID" value="GAA4335421.1"/>
    <property type="molecule type" value="Genomic_DNA"/>
</dbReference>
<organism evidence="3 4">
    <name type="scientific">Variovorax defluvii</name>
    <dbReference type="NCBI Taxonomy" id="913761"/>
    <lineage>
        <taxon>Bacteria</taxon>
        <taxon>Pseudomonadati</taxon>
        <taxon>Pseudomonadota</taxon>
        <taxon>Betaproteobacteria</taxon>
        <taxon>Burkholderiales</taxon>
        <taxon>Comamonadaceae</taxon>
        <taxon>Variovorax</taxon>
    </lineage>
</organism>
<dbReference type="Gene3D" id="3.40.50.720">
    <property type="entry name" value="NAD(P)-binding Rossmann-like Domain"/>
    <property type="match status" value="2"/>
</dbReference>
<dbReference type="Pfam" id="PF02826">
    <property type="entry name" value="2-Hacid_dh_C"/>
    <property type="match status" value="1"/>
</dbReference>
<feature type="domain" description="D-isomer specific 2-hydroxyacid dehydrogenase NAD-binding" evidence="2">
    <location>
        <begin position="177"/>
        <end position="291"/>
    </location>
</feature>
<dbReference type="Proteomes" id="UP001500975">
    <property type="component" value="Unassembled WGS sequence"/>
</dbReference>
<proteinExistence type="predicted"/>